<evidence type="ECO:0000256" key="8">
    <source>
        <dbReference type="ARBA" id="ARBA00022777"/>
    </source>
</evidence>
<accession>A0A3B3RGW3</accession>
<dbReference type="GO" id="GO:0012505">
    <property type="term" value="C:endomembrane system"/>
    <property type="evidence" value="ECO:0007669"/>
    <property type="project" value="UniProtKB-ARBA"/>
</dbReference>
<dbReference type="PRINTS" id="PR00109">
    <property type="entry name" value="TYRKINASE"/>
</dbReference>
<dbReference type="InterPro" id="IPR011009">
    <property type="entry name" value="Kinase-like_dom_sf"/>
</dbReference>
<evidence type="ECO:0000256" key="9">
    <source>
        <dbReference type="ARBA" id="ARBA00022840"/>
    </source>
</evidence>
<feature type="compositionally biased region" description="Acidic residues" evidence="15">
    <location>
        <begin position="1227"/>
        <end position="1243"/>
    </location>
</feature>
<dbReference type="Proteomes" id="UP000261540">
    <property type="component" value="Unplaced"/>
</dbReference>
<dbReference type="PROSITE" id="PS00109">
    <property type="entry name" value="PROTEIN_KINASE_TYR"/>
    <property type="match status" value="1"/>
</dbReference>
<comment type="subcellular location">
    <subcellularLocation>
        <location evidence="1">Membrane</location>
    </subcellularLocation>
</comment>
<dbReference type="GO" id="GO:0005524">
    <property type="term" value="F:ATP binding"/>
    <property type="evidence" value="ECO:0007669"/>
    <property type="project" value="UniProtKB-UniRule"/>
</dbReference>
<keyword evidence="4" id="KW-0597">Phosphoprotein</keyword>
<comment type="catalytic activity">
    <reaction evidence="13">
        <text>L-seryl-[protein] + ATP = O-phospho-L-seryl-[protein] + ADP + H(+)</text>
        <dbReference type="Rhea" id="RHEA:17989"/>
        <dbReference type="Rhea" id="RHEA-COMP:9863"/>
        <dbReference type="Rhea" id="RHEA-COMP:11604"/>
        <dbReference type="ChEBI" id="CHEBI:15378"/>
        <dbReference type="ChEBI" id="CHEBI:29999"/>
        <dbReference type="ChEBI" id="CHEBI:30616"/>
        <dbReference type="ChEBI" id="CHEBI:83421"/>
        <dbReference type="ChEBI" id="CHEBI:456216"/>
        <dbReference type="EC" id="2.7.11.1"/>
    </reaction>
</comment>
<keyword evidence="11" id="KW-0472">Membrane</keyword>
<evidence type="ECO:0000256" key="5">
    <source>
        <dbReference type="ARBA" id="ARBA00022679"/>
    </source>
</evidence>
<evidence type="ECO:0000256" key="2">
    <source>
        <dbReference type="ARBA" id="ARBA00012513"/>
    </source>
</evidence>
<reference evidence="17" key="2">
    <citation type="submission" date="2025-09" db="UniProtKB">
        <authorList>
            <consortium name="Ensembl"/>
        </authorList>
    </citation>
    <scope>IDENTIFICATION</scope>
</reference>
<evidence type="ECO:0000256" key="3">
    <source>
        <dbReference type="ARBA" id="ARBA00022527"/>
    </source>
</evidence>
<evidence type="ECO:0000313" key="17">
    <source>
        <dbReference type="Ensembl" id="ENSPKIP00000017664.1"/>
    </source>
</evidence>
<feature type="region of interest" description="Disordered" evidence="15">
    <location>
        <begin position="1225"/>
        <end position="1263"/>
    </location>
</feature>
<feature type="region of interest" description="Disordered" evidence="15">
    <location>
        <begin position="1328"/>
        <end position="1368"/>
    </location>
</feature>
<dbReference type="InterPro" id="IPR001245">
    <property type="entry name" value="Ser-Thr/Tyr_kinase_cat_dom"/>
</dbReference>
<evidence type="ECO:0000256" key="11">
    <source>
        <dbReference type="ARBA" id="ARBA00023136"/>
    </source>
</evidence>
<keyword evidence="3" id="KW-0723">Serine/threonine-protein kinase</keyword>
<keyword evidence="10" id="KW-1133">Transmembrane helix</keyword>
<dbReference type="Ensembl" id="ENSPKIT00000042180.1">
    <property type="protein sequence ID" value="ENSPKIP00000017664.1"/>
    <property type="gene ID" value="ENSPKIG00000003468.1"/>
</dbReference>
<evidence type="ECO:0000256" key="15">
    <source>
        <dbReference type="SAM" id="MobiDB-lite"/>
    </source>
</evidence>
<keyword evidence="8" id="KW-0418">Kinase</keyword>
<dbReference type="PROSITE" id="PS50011">
    <property type="entry name" value="PROTEIN_KINASE_DOM"/>
    <property type="match status" value="1"/>
</dbReference>
<evidence type="ECO:0000259" key="16">
    <source>
        <dbReference type="PROSITE" id="PS50011"/>
    </source>
</evidence>
<dbReference type="EC" id="2.7.11.1" evidence="2"/>
<feature type="region of interest" description="Disordered" evidence="15">
    <location>
        <begin position="552"/>
        <end position="586"/>
    </location>
</feature>
<feature type="compositionally biased region" description="Low complexity" evidence="15">
    <location>
        <begin position="1342"/>
        <end position="1359"/>
    </location>
</feature>
<feature type="region of interest" description="Disordered" evidence="15">
    <location>
        <begin position="973"/>
        <end position="1005"/>
    </location>
</feature>
<dbReference type="GO" id="GO:0005737">
    <property type="term" value="C:cytoplasm"/>
    <property type="evidence" value="ECO:0007669"/>
    <property type="project" value="UniProtKB-ARBA"/>
</dbReference>
<dbReference type="GO" id="GO:0004674">
    <property type="term" value="F:protein serine/threonine kinase activity"/>
    <property type="evidence" value="ECO:0007669"/>
    <property type="project" value="UniProtKB-KW"/>
</dbReference>
<dbReference type="InterPro" id="IPR008266">
    <property type="entry name" value="Tyr_kinase_AS"/>
</dbReference>
<keyword evidence="6" id="KW-0812">Transmembrane</keyword>
<dbReference type="STRING" id="1676925.ENSPKIP00000017664"/>
<evidence type="ECO:0000256" key="14">
    <source>
        <dbReference type="PROSITE-ProRule" id="PRU10141"/>
    </source>
</evidence>
<dbReference type="Pfam" id="PF07714">
    <property type="entry name" value="PK_Tyr_Ser-Thr"/>
    <property type="match status" value="1"/>
</dbReference>
<feature type="region of interest" description="Disordered" evidence="15">
    <location>
        <begin position="1197"/>
        <end position="1216"/>
    </location>
</feature>
<keyword evidence="5" id="KW-0808">Transferase</keyword>
<dbReference type="GO" id="GO:0016020">
    <property type="term" value="C:membrane"/>
    <property type="evidence" value="ECO:0007669"/>
    <property type="project" value="UniProtKB-SubCell"/>
</dbReference>
<feature type="compositionally biased region" description="Polar residues" evidence="15">
    <location>
        <begin position="553"/>
        <end position="564"/>
    </location>
</feature>
<dbReference type="PANTHER" id="PTHR24417">
    <property type="entry name" value="SERINE/THREONINE-PROTEIN KINASE LMTK1"/>
    <property type="match status" value="1"/>
</dbReference>
<evidence type="ECO:0000256" key="6">
    <source>
        <dbReference type="ARBA" id="ARBA00022692"/>
    </source>
</evidence>
<keyword evidence="9 14" id="KW-0067">ATP-binding</keyword>
<dbReference type="PROSITE" id="PS00107">
    <property type="entry name" value="PROTEIN_KINASE_ATP"/>
    <property type="match status" value="1"/>
</dbReference>
<feature type="binding site" evidence="14">
    <location>
        <position position="115"/>
    </location>
    <ligand>
        <name>ATP</name>
        <dbReference type="ChEBI" id="CHEBI:30616"/>
    </ligand>
</feature>
<evidence type="ECO:0000256" key="13">
    <source>
        <dbReference type="ARBA" id="ARBA00048679"/>
    </source>
</evidence>
<keyword evidence="18" id="KW-1185">Reference proteome</keyword>
<feature type="domain" description="Protein kinase" evidence="16">
    <location>
        <begin position="84"/>
        <end position="351"/>
    </location>
</feature>
<organism evidence="17 18">
    <name type="scientific">Paramormyrops kingsleyae</name>
    <dbReference type="NCBI Taxonomy" id="1676925"/>
    <lineage>
        <taxon>Eukaryota</taxon>
        <taxon>Metazoa</taxon>
        <taxon>Chordata</taxon>
        <taxon>Craniata</taxon>
        <taxon>Vertebrata</taxon>
        <taxon>Euteleostomi</taxon>
        <taxon>Actinopterygii</taxon>
        <taxon>Neopterygii</taxon>
        <taxon>Teleostei</taxon>
        <taxon>Osteoglossocephala</taxon>
        <taxon>Osteoglossomorpha</taxon>
        <taxon>Osteoglossiformes</taxon>
        <taxon>Mormyridae</taxon>
        <taxon>Paramormyrops</taxon>
    </lineage>
</organism>
<dbReference type="Gene3D" id="1.10.510.10">
    <property type="entry name" value="Transferase(Phosphotransferase) domain 1"/>
    <property type="match status" value="1"/>
</dbReference>
<name>A0A3B3RGW3_9TELE</name>
<dbReference type="InterPro" id="IPR000719">
    <property type="entry name" value="Prot_kinase_dom"/>
</dbReference>
<reference evidence="17" key="1">
    <citation type="submission" date="2025-08" db="UniProtKB">
        <authorList>
            <consortium name="Ensembl"/>
        </authorList>
    </citation>
    <scope>IDENTIFICATION</scope>
</reference>
<sequence>MQIVTSYLLCLRTLSFISKEFEDNFDDELDFTPPPAAAGNPSTHPSSEVYTLAVPPISLPAPPHLQPPLITEDLAVVQVARHRLSYIQEIGTGWFGKVLLGELCAEPVAIRLVVKELKASAGVKEQDDFLQHADPYRVLQHPNILWCLGQCVETIPFLLVYECCELGDLRSYLSQQECVLVSSDVLQRMACEVTAGVAHLHKNNFLHSDLALRNCFITTDLTVKIGDYGIGPSKYKEDYITTEEESAIPLRWMAPELLSELHGTVLMEKQTKAGNVWALGVTLWELLERAAQPYAHLPDRDVLIHVIQEQQIKLCKPQLELPYSDRWYEVLQFCWLPPARRATAEELHRLLTYLRMQGQRETEEDFEQRWSALKPNSYNRQAPASQSSFPILRQFADGGGDEVLTVTETSRGLNFEYVWEAAKHDHYSHDRGVVDTTLNYRNMFFPLLHLSPPHSLISAAEVGSHGTLSELTSIGANVHKTAETQKQHYIQLEKPGMHKFQVDDSSVALDTCEDLELAKNEKQHLILQSSLLGDSSIDHDFFDASIDSKDSNLQESQEWSSSDPESPHHANMFHGTSSKHRDTASWNRDTPKLLNLNAKTWASLESTDQRKIDSSSFSGDDQQTFCSKNVSEDSDLIHLTEDTPIDNYFILHEKCLMKQKQCSSVEHRDLGQDILGAGISCIPENIIHGSAEMDSGESSKIACFLESPENVLSPKDKLLNFLNQDLKDLAKSESLVPSSTLATGETFQDQLQFNICSSNDPLHSSESGIGFTLDSTSTSALPDLAETSELHLRPSDLGQSAVFCQDVINDIMVTAAKKLSLVGSVGASPGDVCSADTKHSAKCNFISPPSQGSERVLYSDHEVGGTANYSAGSAVRKISNNLHNVASELSHAKDCSMIEPLQKFDRNNLPLDKPSLQISPPCLDQTNQDSLLDNHIPAILRTFFGGNSLVTPDSMDSLNMHILLGSTEVLNSTASEKPQPVYKTADSGYETENVESPEWSSQPTIQDTAAEGSPVIGLQPSPDILVSAADRMLDALQDKGEAFVEKTPAEPEHELQCSGQQSYRDSAYFSDNDSEPDRLLNDSILPFRTSAGATDTCIGKTPPLEKVVEMEEQQFHTNVQMDASEAAIKQPNSLLIQSKNETDLVTKGDSFVCFYDETGTDDAHGVTACLYEYTSQSEQPKNATSFLLAVNSRLDNVGDAPRLKEPDTEGRYLGKLDSLSVASGLEDSADADEEDENSDDSDDGNAHIYQRSATSSDSEDDAGHRVPVIVTDGNEACSLRGLLKPTSAITPRPSQIGGSDDDLRTKTVSFFDDVTVYLFDQDTPTKELGDHTSVAGSGPQFSTAGSPSSSLSRLTSSESSTDEEGEARVRGTVIPITAHVSWPCPVSPLLAVLVTRVFVGFSGGGFEWDDDFTLPEPAFLARTANHLFASRTTASPPSRCLSPPPPSRPGEQIWTPPSSYSRFSVSPSNMARFSLTHFTDSDMEQEGGGRLMGKHTHTHTHTQRHMILWANPNPNNDNLNH</sequence>
<dbReference type="SUPFAM" id="SSF56112">
    <property type="entry name" value="Protein kinase-like (PK-like)"/>
    <property type="match status" value="1"/>
</dbReference>
<dbReference type="GeneTree" id="ENSGT00940000158475"/>
<evidence type="ECO:0000256" key="12">
    <source>
        <dbReference type="ARBA" id="ARBA00047899"/>
    </source>
</evidence>
<dbReference type="InterPro" id="IPR017441">
    <property type="entry name" value="Protein_kinase_ATP_BS"/>
</dbReference>
<evidence type="ECO:0000256" key="1">
    <source>
        <dbReference type="ARBA" id="ARBA00004370"/>
    </source>
</evidence>
<keyword evidence="7 14" id="KW-0547">Nucleotide-binding</keyword>
<comment type="catalytic activity">
    <reaction evidence="12">
        <text>L-threonyl-[protein] + ATP = O-phospho-L-threonyl-[protein] + ADP + H(+)</text>
        <dbReference type="Rhea" id="RHEA:46608"/>
        <dbReference type="Rhea" id="RHEA-COMP:11060"/>
        <dbReference type="Rhea" id="RHEA-COMP:11605"/>
        <dbReference type="ChEBI" id="CHEBI:15378"/>
        <dbReference type="ChEBI" id="CHEBI:30013"/>
        <dbReference type="ChEBI" id="CHEBI:30616"/>
        <dbReference type="ChEBI" id="CHEBI:61977"/>
        <dbReference type="ChEBI" id="CHEBI:456216"/>
        <dbReference type="EC" id="2.7.11.1"/>
    </reaction>
</comment>
<evidence type="ECO:0000256" key="10">
    <source>
        <dbReference type="ARBA" id="ARBA00022989"/>
    </source>
</evidence>
<dbReference type="PANTHER" id="PTHR24417:SF8">
    <property type="entry name" value="SERINE_THREONINE-PROTEIN KINASE LMTK2"/>
    <property type="match status" value="1"/>
</dbReference>
<evidence type="ECO:0000256" key="7">
    <source>
        <dbReference type="ARBA" id="ARBA00022741"/>
    </source>
</evidence>
<evidence type="ECO:0000256" key="4">
    <source>
        <dbReference type="ARBA" id="ARBA00022553"/>
    </source>
</evidence>
<protein>
    <recommendedName>
        <fullName evidence="2">non-specific serine/threonine protein kinase</fullName>
        <ecNumber evidence="2">2.7.11.1</ecNumber>
    </recommendedName>
</protein>
<dbReference type="FunFam" id="3.30.200.20:FF:000275">
    <property type="entry name" value="Apoptosis associated tyrosine kinase"/>
    <property type="match status" value="1"/>
</dbReference>
<proteinExistence type="predicted"/>
<feature type="compositionally biased region" description="Basic and acidic residues" evidence="15">
    <location>
        <begin position="1201"/>
        <end position="1214"/>
    </location>
</feature>
<evidence type="ECO:0000313" key="18">
    <source>
        <dbReference type="Proteomes" id="UP000261540"/>
    </source>
</evidence>
<feature type="region of interest" description="Disordered" evidence="15">
    <location>
        <begin position="1431"/>
        <end position="1456"/>
    </location>
</feature>